<sequence>MTIQNFKEILTQLPELGFKTPNGNAIPEHLHITELGITTKHFIDCGGTVRTESHANFQLWVANDTEHRLTPEKLLQIITHSEKHFALDALDIEVEYQGETIGKYGIDFTGSAFTLIPKQTNCLALDNCGIPKQKRALNTITANEPCCTPDGNCCI</sequence>
<name>A0A255ZS16_9FLAO</name>
<evidence type="ECO:0000313" key="2">
    <source>
        <dbReference type="Proteomes" id="UP000216035"/>
    </source>
</evidence>
<dbReference type="Proteomes" id="UP000216035">
    <property type="component" value="Unassembled WGS sequence"/>
</dbReference>
<organism evidence="1 2">
    <name type="scientific">Flavobacterium aurantiibacter</name>
    <dbReference type="NCBI Taxonomy" id="2023067"/>
    <lineage>
        <taxon>Bacteria</taxon>
        <taxon>Pseudomonadati</taxon>
        <taxon>Bacteroidota</taxon>
        <taxon>Flavobacteriia</taxon>
        <taxon>Flavobacteriales</taxon>
        <taxon>Flavobacteriaceae</taxon>
        <taxon>Flavobacterium</taxon>
    </lineage>
</organism>
<dbReference type="InterPro" id="IPR045534">
    <property type="entry name" value="DUF6428"/>
</dbReference>
<proteinExistence type="predicted"/>
<accession>A0A255ZS16</accession>
<reference evidence="1 2" key="1">
    <citation type="submission" date="2017-07" db="EMBL/GenBank/DDBJ databases">
        <title>Flavobacterium cyanobacteriorum sp. nov., isolated from cyanobacterial aggregates in a eutrophic lake.</title>
        <authorList>
            <person name="Cai H."/>
        </authorList>
    </citation>
    <scope>NUCLEOTIDE SEQUENCE [LARGE SCALE GENOMIC DNA]</scope>
    <source>
        <strain evidence="1 2">TH167</strain>
    </source>
</reference>
<dbReference type="Pfam" id="PF20001">
    <property type="entry name" value="DUF6428"/>
    <property type="match status" value="1"/>
</dbReference>
<dbReference type="AlphaFoldDB" id="A0A255ZS16"/>
<dbReference type="RefSeq" id="WP_094486507.1">
    <property type="nucleotide sequence ID" value="NZ_NOXX01000200.1"/>
</dbReference>
<dbReference type="OrthoDB" id="66316at2"/>
<keyword evidence="2" id="KW-1185">Reference proteome</keyword>
<dbReference type="EMBL" id="NOXX01000200">
    <property type="protein sequence ID" value="OYQ43665.1"/>
    <property type="molecule type" value="Genomic_DNA"/>
</dbReference>
<evidence type="ECO:0000313" key="1">
    <source>
        <dbReference type="EMBL" id="OYQ43665.1"/>
    </source>
</evidence>
<comment type="caution">
    <text evidence="1">The sequence shown here is derived from an EMBL/GenBank/DDBJ whole genome shotgun (WGS) entry which is preliminary data.</text>
</comment>
<gene>
    <name evidence="1" type="ORF">CHX27_09335</name>
</gene>
<protein>
    <submittedName>
        <fullName evidence="1">Uncharacterized protein</fullName>
    </submittedName>
</protein>